<dbReference type="RefSeq" id="WP_021841288.1">
    <property type="nucleotide sequence ID" value="NZ_CACRUX010000032.1"/>
</dbReference>
<reference evidence="1" key="1">
    <citation type="submission" date="2019-11" db="EMBL/GenBank/DDBJ databases">
        <authorList>
            <person name="Feng L."/>
        </authorList>
    </citation>
    <scope>NUCLEOTIDE SEQUENCE</scope>
    <source>
        <strain evidence="1">VrattiLFYP33</strain>
    </source>
</reference>
<accession>A0A6N3APB2</accession>
<dbReference type="EMBL" id="CACRUX010000032">
    <property type="protein sequence ID" value="VYT91446.1"/>
    <property type="molecule type" value="Genomic_DNA"/>
</dbReference>
<protein>
    <submittedName>
        <fullName evidence="1">Uncharacterized protein</fullName>
    </submittedName>
</protein>
<organism evidence="1">
    <name type="scientific">Veillonella ratti</name>
    <dbReference type="NCBI Taxonomy" id="103892"/>
    <lineage>
        <taxon>Bacteria</taxon>
        <taxon>Bacillati</taxon>
        <taxon>Bacillota</taxon>
        <taxon>Negativicutes</taxon>
        <taxon>Veillonellales</taxon>
        <taxon>Veillonellaceae</taxon>
        <taxon>Veillonella</taxon>
    </lineage>
</organism>
<proteinExistence type="predicted"/>
<evidence type="ECO:0000313" key="1">
    <source>
        <dbReference type="EMBL" id="VYT91446.1"/>
    </source>
</evidence>
<gene>
    <name evidence="1" type="ORF">VRLFYP33_00769</name>
</gene>
<name>A0A6N3APB2_9FIRM</name>
<sequence length="162" mass="19007">MAKSPITQEYLDELISIPKRIIKNPRKEFTIQSGCRRKTFEVYSDKYNEKFRVFMRQSEMLPENYSIGLQLLCSEFDNDPILFRCNGPHGGNLSLKEHFVTHIHRCKLEDYNGTFYTVEKSIEVTSSYSTFDSAIYYFLTTCSILDAKDYFPSAWNVSLFEK</sequence>
<dbReference type="AlphaFoldDB" id="A0A6N3APB2"/>